<dbReference type="Pfam" id="PF00392">
    <property type="entry name" value="GntR"/>
    <property type="match status" value="1"/>
</dbReference>
<dbReference type="InterPro" id="IPR036388">
    <property type="entry name" value="WH-like_DNA-bd_sf"/>
</dbReference>
<dbReference type="PANTHER" id="PTHR43537:SF5">
    <property type="entry name" value="UXU OPERON TRANSCRIPTIONAL REGULATOR"/>
    <property type="match status" value="1"/>
</dbReference>
<dbReference type="Pfam" id="PF07729">
    <property type="entry name" value="FCD"/>
    <property type="match status" value="1"/>
</dbReference>
<dbReference type="InterPro" id="IPR036390">
    <property type="entry name" value="WH_DNA-bd_sf"/>
</dbReference>
<keyword evidence="5" id="KW-0614">Plasmid</keyword>
<geneLocation type="plasmid" evidence="5 6">
    <name>pPP1</name>
</geneLocation>
<dbReference type="SMART" id="SM00345">
    <property type="entry name" value="HTH_GNTR"/>
    <property type="match status" value="1"/>
</dbReference>
<evidence type="ECO:0000313" key="6">
    <source>
        <dbReference type="Proteomes" id="UP001354989"/>
    </source>
</evidence>
<dbReference type="SUPFAM" id="SSF46785">
    <property type="entry name" value="Winged helix' DNA-binding domain"/>
    <property type="match status" value="1"/>
</dbReference>
<feature type="domain" description="HTH gntR-type" evidence="4">
    <location>
        <begin position="12"/>
        <end position="80"/>
    </location>
</feature>
<keyword evidence="1" id="KW-0805">Transcription regulation</keyword>
<evidence type="ECO:0000256" key="2">
    <source>
        <dbReference type="ARBA" id="ARBA00023125"/>
    </source>
</evidence>
<dbReference type="PANTHER" id="PTHR43537">
    <property type="entry name" value="TRANSCRIPTIONAL REGULATOR, GNTR FAMILY"/>
    <property type="match status" value="1"/>
</dbReference>
<dbReference type="CDD" id="cd07377">
    <property type="entry name" value="WHTH_GntR"/>
    <property type="match status" value="1"/>
</dbReference>
<dbReference type="PROSITE" id="PS50949">
    <property type="entry name" value="HTH_GNTR"/>
    <property type="match status" value="1"/>
</dbReference>
<keyword evidence="2" id="KW-0238">DNA-binding</keyword>
<dbReference type="EMBL" id="AP025293">
    <property type="protein sequence ID" value="BDD00992.1"/>
    <property type="molecule type" value="Genomic_DNA"/>
</dbReference>
<name>A0ABM7VJ27_9BACT</name>
<protein>
    <submittedName>
        <fullName evidence="5">GntR family transcriptional regulator</fullName>
    </submittedName>
</protein>
<evidence type="ECO:0000259" key="4">
    <source>
        <dbReference type="PROSITE" id="PS50949"/>
    </source>
</evidence>
<sequence length="235" mass="25968">MTKMNFEAIKVDKPSDIIIKQIRELINSGTLKAGDVLPPERKLSESFGVGRGHVREAIKKLEFYGILKTQPQSGTVVAGMGITAMQGLISNILDLEGHDFYSLVETRTFLEVEATGLAAARRTQEDLAHIEAAMLAYEKAVKENQTGLDSDFMFHLAIADAAQNSSLKSLLMVIMPDILEYFSKEEVCTASTKADAVEVHRKIFDFIVAQDVEGAKEAMLEHLKPVLEQSKLRSL</sequence>
<keyword evidence="3" id="KW-0804">Transcription</keyword>
<dbReference type="SMART" id="SM00895">
    <property type="entry name" value="FCD"/>
    <property type="match status" value="1"/>
</dbReference>
<organism evidence="5 6">
    <name type="scientific">Persicobacter psychrovividus</name>
    <dbReference type="NCBI Taxonomy" id="387638"/>
    <lineage>
        <taxon>Bacteria</taxon>
        <taxon>Pseudomonadati</taxon>
        <taxon>Bacteroidota</taxon>
        <taxon>Cytophagia</taxon>
        <taxon>Cytophagales</taxon>
        <taxon>Persicobacteraceae</taxon>
        <taxon>Persicobacter</taxon>
    </lineage>
</organism>
<proteinExistence type="predicted"/>
<gene>
    <name evidence="5" type="ORF">PEPS_32720</name>
</gene>
<dbReference type="InterPro" id="IPR008920">
    <property type="entry name" value="TF_FadR/GntR_C"/>
</dbReference>
<accession>A0ABM7VJ27</accession>
<evidence type="ECO:0000313" key="5">
    <source>
        <dbReference type="EMBL" id="BDD00992.1"/>
    </source>
</evidence>
<dbReference type="SUPFAM" id="SSF48008">
    <property type="entry name" value="GntR ligand-binding domain-like"/>
    <property type="match status" value="1"/>
</dbReference>
<evidence type="ECO:0000256" key="1">
    <source>
        <dbReference type="ARBA" id="ARBA00023015"/>
    </source>
</evidence>
<keyword evidence="6" id="KW-1185">Reference proteome</keyword>
<dbReference type="PRINTS" id="PR00035">
    <property type="entry name" value="HTHGNTR"/>
</dbReference>
<evidence type="ECO:0000256" key="3">
    <source>
        <dbReference type="ARBA" id="ARBA00023163"/>
    </source>
</evidence>
<dbReference type="InterPro" id="IPR000524">
    <property type="entry name" value="Tscrpt_reg_HTH_GntR"/>
</dbReference>
<reference evidence="5 6" key="1">
    <citation type="submission" date="2021-12" db="EMBL/GenBank/DDBJ databases">
        <title>Genome sequencing of bacteria with rrn-lacking chromosome and rrn-plasmid.</title>
        <authorList>
            <person name="Anda M."/>
            <person name="Iwasaki W."/>
        </authorList>
    </citation>
    <scope>NUCLEOTIDE SEQUENCE [LARGE SCALE GENOMIC DNA]</scope>
    <source>
        <strain evidence="5 6">NBRC 101262</strain>
        <plasmid evidence="5 6">pPP1</plasmid>
    </source>
</reference>
<dbReference type="Gene3D" id="1.10.10.10">
    <property type="entry name" value="Winged helix-like DNA-binding domain superfamily/Winged helix DNA-binding domain"/>
    <property type="match status" value="1"/>
</dbReference>
<dbReference type="InterPro" id="IPR011711">
    <property type="entry name" value="GntR_C"/>
</dbReference>
<dbReference type="Gene3D" id="1.20.120.530">
    <property type="entry name" value="GntR ligand-binding domain-like"/>
    <property type="match status" value="1"/>
</dbReference>
<dbReference type="Proteomes" id="UP001354989">
    <property type="component" value="Plasmid pPP1"/>
</dbReference>